<dbReference type="RefSeq" id="WP_380043812.1">
    <property type="nucleotide sequence ID" value="NZ_JBHLTC010000002.1"/>
</dbReference>
<evidence type="ECO:0000313" key="3">
    <source>
        <dbReference type="Proteomes" id="UP001589890"/>
    </source>
</evidence>
<dbReference type="EMBL" id="JBHLTC010000002">
    <property type="protein sequence ID" value="MFC0623121.1"/>
    <property type="molecule type" value="Genomic_DNA"/>
</dbReference>
<protein>
    <recommendedName>
        <fullName evidence="4">Bacterial Ig domain-containing protein</fullName>
    </recommendedName>
</protein>
<evidence type="ECO:0000313" key="2">
    <source>
        <dbReference type="EMBL" id="MFC0623121.1"/>
    </source>
</evidence>
<evidence type="ECO:0000256" key="1">
    <source>
        <dbReference type="SAM" id="SignalP"/>
    </source>
</evidence>
<keyword evidence="1" id="KW-0732">Signal</keyword>
<proteinExistence type="predicted"/>
<comment type="caution">
    <text evidence="2">The sequence shown here is derived from an EMBL/GenBank/DDBJ whole genome shotgun (WGS) entry which is preliminary data.</text>
</comment>
<name>A0ABV6QGI1_9ACTN</name>
<dbReference type="Proteomes" id="UP001589890">
    <property type="component" value="Unassembled WGS sequence"/>
</dbReference>
<reference evidence="2 3" key="1">
    <citation type="submission" date="2024-09" db="EMBL/GenBank/DDBJ databases">
        <authorList>
            <person name="Sun Q."/>
            <person name="Mori K."/>
        </authorList>
    </citation>
    <scope>NUCLEOTIDE SEQUENCE [LARGE SCALE GENOMIC DNA]</scope>
    <source>
        <strain evidence="2 3">CGMCC 1.15906</strain>
    </source>
</reference>
<keyword evidence="3" id="KW-1185">Reference proteome</keyword>
<feature type="chain" id="PRO_5046712379" description="Bacterial Ig domain-containing protein" evidence="1">
    <location>
        <begin position="19"/>
        <end position="345"/>
    </location>
</feature>
<gene>
    <name evidence="2" type="ORF">ACFFGN_03550</name>
</gene>
<feature type="signal peptide" evidence="1">
    <location>
        <begin position="1"/>
        <end position="18"/>
    </location>
</feature>
<sequence>MKATRHITTLLAAGTVLAAGIGMAAPASATATNRCLQQAPISARTAIHLTDKPATVNLAIRGETCDNAAFTVQKSDGTHRQKVALPDIEIHPDFTGTYGTFQVPLSIGASTWQVTHVHSGTSTHQLPTPLAFTVQRGTKVTAAQTSAPYLPGQSVTVAGTGLQYTASGSLVALGGKTVSILNGGTVLGTSRTDAAGRYAVTFKPSAGISSVNVRILSGNPQVVNGTWSANLKAAPRPTTLTGTAGPTAGGVVRPGTKMSTFGHLKVMYTNGQTGPYAGQEIHVQTRPRSNPAAPYTTVVKAKTSTSGYYYANWNAAVDVDVRVAYLSPYTGVKSAYRWLTVIDVQ</sequence>
<evidence type="ECO:0008006" key="4">
    <source>
        <dbReference type="Google" id="ProtNLM"/>
    </source>
</evidence>
<organism evidence="2 3">
    <name type="scientific">Kribbella deserti</name>
    <dbReference type="NCBI Taxonomy" id="1926257"/>
    <lineage>
        <taxon>Bacteria</taxon>
        <taxon>Bacillati</taxon>
        <taxon>Actinomycetota</taxon>
        <taxon>Actinomycetes</taxon>
        <taxon>Propionibacteriales</taxon>
        <taxon>Kribbellaceae</taxon>
        <taxon>Kribbella</taxon>
    </lineage>
</organism>
<accession>A0ABV6QGI1</accession>